<accession>A0ABT5YQQ5</accession>
<dbReference type="EMBL" id="JARHUD010000011">
    <property type="protein sequence ID" value="MDF2097303.1"/>
    <property type="molecule type" value="Genomic_DNA"/>
</dbReference>
<dbReference type="Pfam" id="PF20901">
    <property type="entry name" value="Sf6_terminase"/>
    <property type="match status" value="1"/>
</dbReference>
<evidence type="ECO:0008006" key="4">
    <source>
        <dbReference type="Google" id="ProtNLM"/>
    </source>
</evidence>
<reference evidence="2 3" key="1">
    <citation type="submission" date="2023-03" db="EMBL/GenBank/DDBJ databases">
        <title>Fodinicurvata sp. CAU 1616 isolated from sea sendiment.</title>
        <authorList>
            <person name="Kim W."/>
        </authorList>
    </citation>
    <scope>NUCLEOTIDE SEQUENCE [LARGE SCALE GENOMIC DNA]</scope>
    <source>
        <strain evidence="2 3">CAU 1616</strain>
    </source>
</reference>
<dbReference type="RefSeq" id="WP_275824085.1">
    <property type="nucleotide sequence ID" value="NZ_JARHUD010000011.1"/>
</dbReference>
<evidence type="ECO:0000313" key="3">
    <source>
        <dbReference type="Proteomes" id="UP001215503"/>
    </source>
</evidence>
<name>A0ABT5YQQ5_9PROT</name>
<organism evidence="2 3">
    <name type="scientific">Aquibaculum arenosum</name>
    <dbReference type="NCBI Taxonomy" id="3032591"/>
    <lineage>
        <taxon>Bacteria</taxon>
        <taxon>Pseudomonadati</taxon>
        <taxon>Pseudomonadota</taxon>
        <taxon>Alphaproteobacteria</taxon>
        <taxon>Rhodospirillales</taxon>
        <taxon>Rhodovibrionaceae</taxon>
        <taxon>Aquibaculum</taxon>
    </lineage>
</organism>
<dbReference type="Proteomes" id="UP001215503">
    <property type="component" value="Unassembled WGS sequence"/>
</dbReference>
<feature type="region of interest" description="Disordered" evidence="1">
    <location>
        <begin position="123"/>
        <end position="150"/>
    </location>
</feature>
<gene>
    <name evidence="2" type="ORF">P2G67_15085</name>
</gene>
<proteinExistence type="predicted"/>
<protein>
    <recommendedName>
        <fullName evidence="4">Terminase small subunit</fullName>
    </recommendedName>
</protein>
<keyword evidence="3" id="KW-1185">Reference proteome</keyword>
<feature type="compositionally biased region" description="Basic and acidic residues" evidence="1">
    <location>
        <begin position="140"/>
        <end position="150"/>
    </location>
</feature>
<evidence type="ECO:0000256" key="1">
    <source>
        <dbReference type="SAM" id="MobiDB-lite"/>
    </source>
</evidence>
<dbReference type="InterPro" id="IPR048683">
    <property type="entry name" value="Sf6_terminase"/>
</dbReference>
<comment type="caution">
    <text evidence="2">The sequence shown here is derived from an EMBL/GenBank/DDBJ whole genome shotgun (WGS) entry which is preliminary data.</text>
</comment>
<sequence length="170" mass="18828">MAGQQTTGRQTTGRPRGLNAALRREICERVAEGETLTRICHDPHLPPKAAVLKALAADAGFRRRYEQARRLQAEHWAEEILEIVDAGGGSEDAEGKPLAEKDLLARAKLRVDARKWLLARLGGGGEATPAADEEEEEADPDRLFAREDLSDEDRSLLRGLLERRLTQAEE</sequence>
<dbReference type="Gene3D" id="1.10.10.60">
    <property type="entry name" value="Homeodomain-like"/>
    <property type="match status" value="1"/>
</dbReference>
<evidence type="ECO:0000313" key="2">
    <source>
        <dbReference type="EMBL" id="MDF2097303.1"/>
    </source>
</evidence>